<proteinExistence type="inferred from homology"/>
<evidence type="ECO:0000313" key="5">
    <source>
        <dbReference type="EMBL" id="CAD8339992.1"/>
    </source>
</evidence>
<keyword evidence="3" id="KW-0268">Exocytosis</keyword>
<dbReference type="SUPFAM" id="SSF74788">
    <property type="entry name" value="Cullin repeat-like"/>
    <property type="match status" value="1"/>
</dbReference>
<accession>A0A7R9WZP4</accession>
<name>A0A7R9WZP4_9STRA</name>
<evidence type="ECO:0000256" key="3">
    <source>
        <dbReference type="ARBA" id="ARBA00022483"/>
    </source>
</evidence>
<dbReference type="GO" id="GO:0006893">
    <property type="term" value="P:Golgi to plasma membrane transport"/>
    <property type="evidence" value="ECO:0007669"/>
    <property type="project" value="TreeGrafter"/>
</dbReference>
<reference evidence="5" key="1">
    <citation type="submission" date="2021-01" db="EMBL/GenBank/DDBJ databases">
        <authorList>
            <person name="Corre E."/>
            <person name="Pelletier E."/>
            <person name="Niang G."/>
            <person name="Scheremetjew M."/>
            <person name="Finn R."/>
            <person name="Kale V."/>
            <person name="Holt S."/>
            <person name="Cochrane G."/>
            <person name="Meng A."/>
            <person name="Brown T."/>
            <person name="Cohen L."/>
        </authorList>
    </citation>
    <scope>NUCLEOTIDE SEQUENCE</scope>
    <source>
        <strain evidence="5">CCMP3328</strain>
    </source>
</reference>
<dbReference type="GO" id="GO:0008104">
    <property type="term" value="P:intracellular protein localization"/>
    <property type="evidence" value="ECO:0007669"/>
    <property type="project" value="TreeGrafter"/>
</dbReference>
<sequence length="310" mass="34044">MTRKQYQQLQALRKSLEELAEMTSNRLVEALRRKNEALKQAFKRERADPMAQMAPAVSPCSLRDDTIPLKLLVKLGKTQEAAMAYSARRSLLLLESLHERPISGTGSVDLVIYAAQLSQAFFSCLASSVEGFLDLFIAPSLNNSKEEQSGDESSIQSLINIRSLPPGALASVVLWCDAELAKFGAAFGGTRILGNLALSPPPRDAEARRGPRVLGQGNDEVDINRDRTAAIEVAAQCVGQAFQYASENLDTVGLPLTPRLAECIRARLKGCEKEVAAMLDEQWHYITVDWEHPPTDDDIPIDERGSIPML</sequence>
<dbReference type="PANTHER" id="PTHR21426">
    <property type="entry name" value="EXOCYST COMPLEX COMPONENT 8"/>
    <property type="match status" value="1"/>
</dbReference>
<dbReference type="GO" id="GO:0000145">
    <property type="term" value="C:exocyst"/>
    <property type="evidence" value="ECO:0007669"/>
    <property type="project" value="InterPro"/>
</dbReference>
<evidence type="ECO:0000256" key="2">
    <source>
        <dbReference type="ARBA" id="ARBA00022448"/>
    </source>
</evidence>
<dbReference type="InterPro" id="IPR033961">
    <property type="entry name" value="Exo84"/>
</dbReference>
<evidence type="ECO:0000256" key="1">
    <source>
        <dbReference type="ARBA" id="ARBA00007210"/>
    </source>
</evidence>
<keyword evidence="4" id="KW-0175">Coiled coil</keyword>
<organism evidence="5">
    <name type="scientific">Craspedostauros australis</name>
    <dbReference type="NCBI Taxonomy" id="1486917"/>
    <lineage>
        <taxon>Eukaryota</taxon>
        <taxon>Sar</taxon>
        <taxon>Stramenopiles</taxon>
        <taxon>Ochrophyta</taxon>
        <taxon>Bacillariophyta</taxon>
        <taxon>Bacillariophyceae</taxon>
        <taxon>Bacillariophycidae</taxon>
        <taxon>Naviculales</taxon>
        <taxon>Naviculaceae</taxon>
        <taxon>Craspedostauros</taxon>
    </lineage>
</organism>
<dbReference type="EMBL" id="HBEF01019645">
    <property type="protein sequence ID" value="CAD8339992.1"/>
    <property type="molecule type" value="Transcribed_RNA"/>
</dbReference>
<evidence type="ECO:0000256" key="4">
    <source>
        <dbReference type="SAM" id="Coils"/>
    </source>
</evidence>
<dbReference type="GO" id="GO:0006887">
    <property type="term" value="P:exocytosis"/>
    <property type="evidence" value="ECO:0007669"/>
    <property type="project" value="UniProtKB-KW"/>
</dbReference>
<dbReference type="AlphaFoldDB" id="A0A7R9WZP4"/>
<keyword evidence="2" id="KW-0813">Transport</keyword>
<protein>
    <submittedName>
        <fullName evidence="5">Uncharacterized protein</fullName>
    </submittedName>
</protein>
<dbReference type="PANTHER" id="PTHR21426:SF12">
    <property type="entry name" value="EXOCYST COMPLEX COMPONENT 8"/>
    <property type="match status" value="1"/>
</dbReference>
<gene>
    <name evidence="5" type="ORF">CAUS1442_LOCUS12125</name>
</gene>
<comment type="similarity">
    <text evidence="1">Belongs to the EXO84 family.</text>
</comment>
<feature type="coiled-coil region" evidence="4">
    <location>
        <begin position="6"/>
        <end position="48"/>
    </location>
</feature>
<dbReference type="InterPro" id="IPR016159">
    <property type="entry name" value="Cullin_repeat-like_dom_sf"/>
</dbReference>